<dbReference type="InterPro" id="IPR019835">
    <property type="entry name" value="SWIB_domain"/>
</dbReference>
<reference evidence="3 4" key="1">
    <citation type="submission" date="2008-07" db="EMBL/GenBank/DDBJ databases">
        <authorList>
            <person name="El-Sayed N."/>
            <person name="Caler E."/>
            <person name="Inman J."/>
            <person name="Amedeo P."/>
            <person name="Hass B."/>
            <person name="Wortman J."/>
        </authorList>
    </citation>
    <scope>NUCLEOTIDE SEQUENCE [LARGE SCALE GENOMIC DNA]</scope>
    <source>
        <strain evidence="4">ATCC 50983 / TXsc</strain>
    </source>
</reference>
<keyword evidence="4" id="KW-1185">Reference proteome</keyword>
<dbReference type="Proteomes" id="UP000007800">
    <property type="component" value="Unassembled WGS sequence"/>
</dbReference>
<dbReference type="PANTHER" id="PTHR13844">
    <property type="entry name" value="SWI/SNF-RELATED MATRIX-ASSOCIATED ACTIN-DEPENDENT REGULATOR OF CHROMATIN SUBFAMILY D"/>
    <property type="match status" value="1"/>
</dbReference>
<dbReference type="CDD" id="cd10567">
    <property type="entry name" value="SWIB-MDM2_like"/>
    <property type="match status" value="1"/>
</dbReference>
<dbReference type="SMART" id="SM00151">
    <property type="entry name" value="SWIB"/>
    <property type="match status" value="1"/>
</dbReference>
<dbReference type="OMA" id="CTMQKYV"/>
<organism evidence="4">
    <name type="scientific">Perkinsus marinus (strain ATCC 50983 / TXsc)</name>
    <dbReference type="NCBI Taxonomy" id="423536"/>
    <lineage>
        <taxon>Eukaryota</taxon>
        <taxon>Sar</taxon>
        <taxon>Alveolata</taxon>
        <taxon>Perkinsozoa</taxon>
        <taxon>Perkinsea</taxon>
        <taxon>Perkinsida</taxon>
        <taxon>Perkinsidae</taxon>
        <taxon>Perkinsus</taxon>
    </lineage>
</organism>
<dbReference type="InterPro" id="IPR036885">
    <property type="entry name" value="SWIB_MDM2_dom_sf"/>
</dbReference>
<dbReference type="SUPFAM" id="SSF47592">
    <property type="entry name" value="SWIB/MDM2 domain"/>
    <property type="match status" value="1"/>
</dbReference>
<dbReference type="Pfam" id="PF02201">
    <property type="entry name" value="SWIB"/>
    <property type="match status" value="1"/>
</dbReference>
<sequence>MLTKLFGRSLLRTGGVSPITDLIQARFSSVLAASGPVVGGTGQQDKPKRTRRKKQHRVMKEGPHITGLHQLCALSPELSTIVGAPKASRVDITKKLWGYIKSHNLQEETDKRNIKPDAALGKELSSRIIPLPVVNMCTMQKYVQKHVTKIEAPA</sequence>
<dbReference type="InParanoid" id="C5LU01"/>
<evidence type="ECO:0000313" key="3">
    <source>
        <dbReference type="EMBL" id="EEQ99799.1"/>
    </source>
</evidence>
<dbReference type="AlphaFoldDB" id="C5LU01"/>
<evidence type="ECO:0000313" key="4">
    <source>
        <dbReference type="Proteomes" id="UP000007800"/>
    </source>
</evidence>
<dbReference type="OrthoDB" id="442593at2759"/>
<evidence type="ECO:0000256" key="1">
    <source>
        <dbReference type="SAM" id="MobiDB-lite"/>
    </source>
</evidence>
<dbReference type="EMBL" id="GG685423">
    <property type="protein sequence ID" value="EEQ99799.1"/>
    <property type="molecule type" value="Genomic_DNA"/>
</dbReference>
<feature type="domain" description="DM2" evidence="2">
    <location>
        <begin position="67"/>
        <end position="149"/>
    </location>
</feature>
<dbReference type="RefSeq" id="XP_002767082.1">
    <property type="nucleotide sequence ID" value="XM_002767036.1"/>
</dbReference>
<protein>
    <recommendedName>
        <fullName evidence="2">DM2 domain-containing protein</fullName>
    </recommendedName>
</protein>
<dbReference type="Gene3D" id="1.10.245.10">
    <property type="entry name" value="SWIB/MDM2 domain"/>
    <property type="match status" value="1"/>
</dbReference>
<gene>
    <name evidence="3" type="ORF">Pmar_PMAR020257</name>
</gene>
<evidence type="ECO:0000259" key="2">
    <source>
        <dbReference type="PROSITE" id="PS51925"/>
    </source>
</evidence>
<dbReference type="PROSITE" id="PS51925">
    <property type="entry name" value="SWIB_MDM2"/>
    <property type="match status" value="1"/>
</dbReference>
<dbReference type="InterPro" id="IPR003121">
    <property type="entry name" value="SWIB_MDM2_domain"/>
</dbReference>
<name>C5LU01_PERM5</name>
<proteinExistence type="predicted"/>
<accession>C5LU01</accession>
<dbReference type="GeneID" id="9051814"/>
<feature type="region of interest" description="Disordered" evidence="1">
    <location>
        <begin position="36"/>
        <end position="56"/>
    </location>
</feature>